<organism evidence="6">
    <name type="scientific">Arion vulgaris</name>
    <dbReference type="NCBI Taxonomy" id="1028688"/>
    <lineage>
        <taxon>Eukaryota</taxon>
        <taxon>Metazoa</taxon>
        <taxon>Spiralia</taxon>
        <taxon>Lophotrochozoa</taxon>
        <taxon>Mollusca</taxon>
        <taxon>Gastropoda</taxon>
        <taxon>Heterobranchia</taxon>
        <taxon>Euthyneura</taxon>
        <taxon>Panpulmonata</taxon>
        <taxon>Eupulmonata</taxon>
        <taxon>Stylommatophora</taxon>
        <taxon>Helicina</taxon>
        <taxon>Arionoidea</taxon>
        <taxon>Arionidae</taxon>
        <taxon>Arion</taxon>
    </lineage>
</organism>
<dbReference type="PROSITE" id="PS50893">
    <property type="entry name" value="ABC_TRANSPORTER_2"/>
    <property type="match status" value="1"/>
</dbReference>
<dbReference type="GO" id="GO:0090374">
    <property type="term" value="P:oligopeptide export from mitochondrion"/>
    <property type="evidence" value="ECO:0007669"/>
    <property type="project" value="TreeGrafter"/>
</dbReference>
<dbReference type="Pfam" id="PF00005">
    <property type="entry name" value="ABC_tran"/>
    <property type="match status" value="1"/>
</dbReference>
<gene>
    <name evidence="6" type="primary">ORF108808</name>
</gene>
<dbReference type="PROSITE" id="PS00211">
    <property type="entry name" value="ABC_TRANSPORTER_1"/>
    <property type="match status" value="1"/>
</dbReference>
<dbReference type="FunFam" id="3.40.50.300:FF:002695">
    <property type="entry name" value="ABC multidrug transporter, putative"/>
    <property type="match status" value="1"/>
</dbReference>
<evidence type="ECO:0000256" key="2">
    <source>
        <dbReference type="ARBA" id="ARBA00022692"/>
    </source>
</evidence>
<comment type="subcellular location">
    <subcellularLocation>
        <location evidence="1">Membrane</location>
        <topology evidence="1">Multi-pass membrane protein</topology>
    </subcellularLocation>
</comment>
<dbReference type="GO" id="GO:0005743">
    <property type="term" value="C:mitochondrial inner membrane"/>
    <property type="evidence" value="ECO:0007669"/>
    <property type="project" value="TreeGrafter"/>
</dbReference>
<dbReference type="InterPro" id="IPR017871">
    <property type="entry name" value="ABC_transporter-like_CS"/>
</dbReference>
<accession>A0A0B7ABZ5</accession>
<evidence type="ECO:0000256" key="3">
    <source>
        <dbReference type="ARBA" id="ARBA00022989"/>
    </source>
</evidence>
<dbReference type="PANTHER" id="PTHR43394">
    <property type="entry name" value="ATP-DEPENDENT PERMEASE MDL1, MITOCHONDRIAL"/>
    <property type="match status" value="1"/>
</dbReference>
<dbReference type="GO" id="GO:0005524">
    <property type="term" value="F:ATP binding"/>
    <property type="evidence" value="ECO:0007669"/>
    <property type="project" value="InterPro"/>
</dbReference>
<dbReference type="SUPFAM" id="SSF52540">
    <property type="entry name" value="P-loop containing nucleoside triphosphate hydrolases"/>
    <property type="match status" value="1"/>
</dbReference>
<protein>
    <recommendedName>
        <fullName evidence="5">ABC transporter domain-containing protein</fullName>
    </recommendedName>
</protein>
<dbReference type="InterPro" id="IPR039421">
    <property type="entry name" value="Type_1_exporter"/>
</dbReference>
<evidence type="ECO:0000256" key="4">
    <source>
        <dbReference type="ARBA" id="ARBA00023136"/>
    </source>
</evidence>
<dbReference type="GO" id="GO:0015421">
    <property type="term" value="F:ABC-type oligopeptide transporter activity"/>
    <property type="evidence" value="ECO:0007669"/>
    <property type="project" value="TreeGrafter"/>
</dbReference>
<dbReference type="GO" id="GO:0016887">
    <property type="term" value="F:ATP hydrolysis activity"/>
    <property type="evidence" value="ECO:0007669"/>
    <property type="project" value="InterPro"/>
</dbReference>
<dbReference type="InterPro" id="IPR003439">
    <property type="entry name" value="ABC_transporter-like_ATP-bd"/>
</dbReference>
<dbReference type="Gene3D" id="1.20.1560.10">
    <property type="entry name" value="ABC transporter type 1, transmembrane domain"/>
    <property type="match status" value="1"/>
</dbReference>
<evidence type="ECO:0000259" key="5">
    <source>
        <dbReference type="PROSITE" id="PS50893"/>
    </source>
</evidence>
<sequence>MDVTWFRQQTAMVSQEPILFACSIRENIAYGREATMEEVIDAAKQANAHDFVMQFEQGYDTLVGERGVRLSGGQKQRVAIARALIMDPTLLLLDEATSALDAESEHLVQEAIDRAMKGRTVIVIAHRLCTVRNANKVIVIDKGQIAETGTHSELLSRPGVYKKLVLRQLTVAEPAKDVGKLDDNILQTDDKHDQECDDELHKKNMNSAEVYTNNVSTIMKKKMTVIWI</sequence>
<dbReference type="Gene3D" id="3.40.50.300">
    <property type="entry name" value="P-loop containing nucleotide triphosphate hydrolases"/>
    <property type="match status" value="1"/>
</dbReference>
<dbReference type="InterPro" id="IPR027417">
    <property type="entry name" value="P-loop_NTPase"/>
</dbReference>
<feature type="domain" description="ABC transporter" evidence="5">
    <location>
        <begin position="1"/>
        <end position="167"/>
    </location>
</feature>
<proteinExistence type="predicted"/>
<dbReference type="InterPro" id="IPR036640">
    <property type="entry name" value="ABC1_TM_sf"/>
</dbReference>
<dbReference type="PANTHER" id="PTHR43394:SF1">
    <property type="entry name" value="ATP-BINDING CASSETTE SUB-FAMILY B MEMBER 10, MITOCHONDRIAL"/>
    <property type="match status" value="1"/>
</dbReference>
<dbReference type="EMBL" id="HACG01031332">
    <property type="protein sequence ID" value="CEK78197.1"/>
    <property type="molecule type" value="Transcribed_RNA"/>
</dbReference>
<keyword evidence="3" id="KW-1133">Transmembrane helix</keyword>
<name>A0A0B7ABZ5_9EUPU</name>
<keyword evidence="4" id="KW-0472">Membrane</keyword>
<dbReference type="AlphaFoldDB" id="A0A0B7ABZ5"/>
<evidence type="ECO:0000256" key="1">
    <source>
        <dbReference type="ARBA" id="ARBA00004141"/>
    </source>
</evidence>
<keyword evidence="2" id="KW-0812">Transmembrane</keyword>
<evidence type="ECO:0000313" key="6">
    <source>
        <dbReference type="EMBL" id="CEK78197.1"/>
    </source>
</evidence>
<reference evidence="6" key="1">
    <citation type="submission" date="2014-12" db="EMBL/GenBank/DDBJ databases">
        <title>Insight into the proteome of Arion vulgaris.</title>
        <authorList>
            <person name="Aradska J."/>
            <person name="Bulat T."/>
            <person name="Smidak R."/>
            <person name="Sarate P."/>
            <person name="Gangsoo J."/>
            <person name="Sialana F."/>
            <person name="Bilban M."/>
            <person name="Lubec G."/>
        </authorList>
    </citation>
    <scope>NUCLEOTIDE SEQUENCE</scope>
    <source>
        <tissue evidence="6">Skin</tissue>
    </source>
</reference>